<evidence type="ECO:0000313" key="6">
    <source>
        <dbReference type="Proteomes" id="UP000886998"/>
    </source>
</evidence>
<keyword evidence="4" id="KW-0325">Glycoprotein</keyword>
<comment type="caution">
    <text evidence="5">The sequence shown here is derived from an EMBL/GenBank/DDBJ whole genome shotgun (WGS) entry which is preliminary data.</text>
</comment>
<dbReference type="Gene3D" id="1.10.640.10">
    <property type="entry name" value="Haem peroxidase domain superfamily, animal type"/>
    <property type="match status" value="1"/>
</dbReference>
<dbReference type="InterPro" id="IPR037120">
    <property type="entry name" value="Haem_peroxidase_sf_animal"/>
</dbReference>
<dbReference type="AlphaFoldDB" id="A0A8X6JLZ8"/>
<dbReference type="EMBL" id="BMAV01025595">
    <property type="protein sequence ID" value="GFS42848.1"/>
    <property type="molecule type" value="Genomic_DNA"/>
</dbReference>
<keyword evidence="6" id="KW-1185">Reference proteome</keyword>
<gene>
    <name evidence="5" type="primary">TPO</name>
    <name evidence="5" type="ORF">TNIN_317941</name>
</gene>
<dbReference type="PROSITE" id="PS50292">
    <property type="entry name" value="PEROXIDASE_3"/>
    <property type="match status" value="1"/>
</dbReference>
<keyword evidence="3 5" id="KW-0575">Peroxidase</keyword>
<dbReference type="OrthoDB" id="6505174at2759"/>
<evidence type="ECO:0000256" key="2">
    <source>
        <dbReference type="ARBA" id="ARBA00022525"/>
    </source>
</evidence>
<dbReference type="InterPro" id="IPR010255">
    <property type="entry name" value="Haem_peroxidase_sf"/>
</dbReference>
<name>A0A8X6JLZ8_9ARAC</name>
<comment type="subcellular location">
    <subcellularLocation>
        <location evidence="1">Secreted</location>
    </subcellularLocation>
</comment>
<dbReference type="Proteomes" id="UP000886998">
    <property type="component" value="Unassembled WGS sequence"/>
</dbReference>
<keyword evidence="3 5" id="KW-0560">Oxidoreductase</keyword>
<evidence type="ECO:0000313" key="5">
    <source>
        <dbReference type="EMBL" id="GFS42848.1"/>
    </source>
</evidence>
<keyword evidence="2" id="KW-0964">Secreted</keyword>
<dbReference type="GO" id="GO:0005576">
    <property type="term" value="C:extracellular region"/>
    <property type="evidence" value="ECO:0007669"/>
    <property type="project" value="UniProtKB-SubCell"/>
</dbReference>
<proteinExistence type="predicted"/>
<dbReference type="GO" id="GO:0020037">
    <property type="term" value="F:heme binding"/>
    <property type="evidence" value="ECO:0007669"/>
    <property type="project" value="InterPro"/>
</dbReference>
<accession>A0A8X6JLZ8</accession>
<reference evidence="5" key="1">
    <citation type="submission" date="2020-08" db="EMBL/GenBank/DDBJ databases">
        <title>Multicomponent nature underlies the extraordinary mechanical properties of spider dragline silk.</title>
        <authorList>
            <person name="Kono N."/>
            <person name="Nakamura H."/>
            <person name="Mori M."/>
            <person name="Yoshida Y."/>
            <person name="Ohtoshi R."/>
            <person name="Malay A.D."/>
            <person name="Moran D.A.P."/>
            <person name="Tomita M."/>
            <person name="Numata K."/>
            <person name="Arakawa K."/>
        </authorList>
    </citation>
    <scope>NUCLEOTIDE SEQUENCE</scope>
</reference>
<dbReference type="GO" id="GO:0006979">
    <property type="term" value="P:response to oxidative stress"/>
    <property type="evidence" value="ECO:0007669"/>
    <property type="project" value="InterPro"/>
</dbReference>
<evidence type="ECO:0000256" key="4">
    <source>
        <dbReference type="ARBA" id="ARBA00023180"/>
    </source>
</evidence>
<evidence type="ECO:0000256" key="3">
    <source>
        <dbReference type="ARBA" id="ARBA00022559"/>
    </source>
</evidence>
<organism evidence="5 6">
    <name type="scientific">Trichonephila inaurata madagascariensis</name>
    <dbReference type="NCBI Taxonomy" id="2747483"/>
    <lineage>
        <taxon>Eukaryota</taxon>
        <taxon>Metazoa</taxon>
        <taxon>Ecdysozoa</taxon>
        <taxon>Arthropoda</taxon>
        <taxon>Chelicerata</taxon>
        <taxon>Arachnida</taxon>
        <taxon>Araneae</taxon>
        <taxon>Araneomorphae</taxon>
        <taxon>Entelegynae</taxon>
        <taxon>Araneoidea</taxon>
        <taxon>Nephilidae</taxon>
        <taxon>Trichonephila</taxon>
        <taxon>Trichonephila inaurata</taxon>
    </lineage>
</organism>
<dbReference type="Pfam" id="PF03098">
    <property type="entry name" value="An_peroxidase"/>
    <property type="match status" value="1"/>
</dbReference>
<dbReference type="PRINTS" id="PR00457">
    <property type="entry name" value="ANPEROXIDASE"/>
</dbReference>
<dbReference type="PANTHER" id="PTHR11475:SF4">
    <property type="entry name" value="CHORION PEROXIDASE"/>
    <property type="match status" value="1"/>
</dbReference>
<evidence type="ECO:0000256" key="1">
    <source>
        <dbReference type="ARBA" id="ARBA00004613"/>
    </source>
</evidence>
<dbReference type="GO" id="GO:0004601">
    <property type="term" value="F:peroxidase activity"/>
    <property type="evidence" value="ECO:0007669"/>
    <property type="project" value="UniProtKB-KW"/>
</dbReference>
<dbReference type="PANTHER" id="PTHR11475">
    <property type="entry name" value="OXIDASE/PEROXIDASE"/>
    <property type="match status" value="1"/>
</dbReference>
<dbReference type="InterPro" id="IPR019791">
    <property type="entry name" value="Haem_peroxidase_animal"/>
</dbReference>
<dbReference type="SUPFAM" id="SSF48113">
    <property type="entry name" value="Heme-dependent peroxidases"/>
    <property type="match status" value="1"/>
</dbReference>
<protein>
    <submittedName>
        <fullName evidence="5">Thyroid peroxidase</fullName>
    </submittedName>
</protein>
<sequence>MFSAPFKDYLLSQDSIETYSRQGGRRDARDRQKFDPSLLHRRGNFDALVRGMVRQPAQAFDGHVTPQLKNQLFNSSGYGLDLVALNIQRGRDHGLPGYNEWREYCGLPRLRNFKDLATVMDPAVARNFSRLYRNVDDIDLYPAGIAENPLPDAILGPTFACIVAEQFRRLKLGDRFWYENGGMESSFNEAQLQEIRKVTFSRLLCDNADVEAIQLVAFVKPAAWNPTEDCETGKIPRMNLASWKNEPVWT</sequence>